<comment type="subcellular location">
    <subcellularLocation>
        <location evidence="1">Cell envelope</location>
    </subcellularLocation>
</comment>
<name>A0ABW5TPL2_9SPHI</name>
<evidence type="ECO:0000256" key="3">
    <source>
        <dbReference type="ARBA" id="ARBA00022448"/>
    </source>
</evidence>
<dbReference type="Pfam" id="PF00496">
    <property type="entry name" value="SBP_bac_5"/>
    <property type="match status" value="1"/>
</dbReference>
<dbReference type="Gene3D" id="3.10.105.10">
    <property type="entry name" value="Dipeptide-binding Protein, Domain 3"/>
    <property type="match status" value="1"/>
</dbReference>
<evidence type="ECO:0000256" key="1">
    <source>
        <dbReference type="ARBA" id="ARBA00004196"/>
    </source>
</evidence>
<accession>A0ABW5TPL2</accession>
<evidence type="ECO:0000256" key="2">
    <source>
        <dbReference type="ARBA" id="ARBA00005695"/>
    </source>
</evidence>
<keyword evidence="7" id="KW-1185">Reference proteome</keyword>
<evidence type="ECO:0000259" key="5">
    <source>
        <dbReference type="Pfam" id="PF00496"/>
    </source>
</evidence>
<dbReference type="InterPro" id="IPR000914">
    <property type="entry name" value="SBP_5_dom"/>
</dbReference>
<keyword evidence="4" id="KW-0732">Signal</keyword>
<dbReference type="Gene3D" id="3.90.76.10">
    <property type="entry name" value="Dipeptide-binding Protein, Domain 1"/>
    <property type="match status" value="1"/>
</dbReference>
<evidence type="ECO:0000313" key="7">
    <source>
        <dbReference type="Proteomes" id="UP001597546"/>
    </source>
</evidence>
<feature type="domain" description="Solute-binding protein family 5" evidence="5">
    <location>
        <begin position="78"/>
        <end position="465"/>
    </location>
</feature>
<sequence>MRFTSNNSIILFLIAGFFVIGFSACNIEDKFNEKKVFHINLDQGLTSLDPAFARNQNVLWMTNQIFNGLVQIDDSLNIKPCVAKSWEISADGSIYTFHLRDDVYFHDDELFANGKGRKTIASDFKYSFSRIIDPKTASSGAWIFNDKVSGSNAFMAPNDSTFVIKLNKAFPPFLAMLTGQYCSVIPFEVAEKYGKEFRTHPIGTGPFKFKYWKEGEVLVFLKNENYFEKDSLGVRLPYLDAVKATFIPDKQTAFMEFVKKKLDYFNSIDGSYRDDILTKSGKMTPKYIGKFNLRKGPYLNTEYLGILVDSSLAIVKNSPLKHKKIRQAISYAINRERLVKYLRNSIGIPGTAGFIPAGMPGFNAIAVKGYSYDPEKARQLLKEAGFANGKGMPTITLSTTTTYKDLIEFIQGELNNVGIKSIIEVNQSASLREVIAKRQVNFFRGSWIADYADGEIYLSMFYSKNFVPIGPNYTSFNNKEFDKLYESLYKYRDDLERFKLYQKMDQIVMDEAPVVVLFYDESVNLYQNNISGLSGNAQNLLILKHVVKN</sequence>
<comment type="caution">
    <text evidence="6">The sequence shown here is derived from an EMBL/GenBank/DDBJ whole genome shotgun (WGS) entry which is preliminary data.</text>
</comment>
<dbReference type="InterPro" id="IPR039424">
    <property type="entry name" value="SBP_5"/>
</dbReference>
<dbReference type="EMBL" id="JBHULV010000008">
    <property type="protein sequence ID" value="MFD2730703.1"/>
    <property type="molecule type" value="Genomic_DNA"/>
</dbReference>
<organism evidence="6 7">
    <name type="scientific">Pedobacter alpinus</name>
    <dbReference type="NCBI Taxonomy" id="1590643"/>
    <lineage>
        <taxon>Bacteria</taxon>
        <taxon>Pseudomonadati</taxon>
        <taxon>Bacteroidota</taxon>
        <taxon>Sphingobacteriia</taxon>
        <taxon>Sphingobacteriales</taxon>
        <taxon>Sphingobacteriaceae</taxon>
        <taxon>Pedobacter</taxon>
    </lineage>
</organism>
<protein>
    <submittedName>
        <fullName evidence="6">ABC transporter substrate-binding protein</fullName>
    </submittedName>
</protein>
<gene>
    <name evidence="6" type="ORF">ACFSSE_03225</name>
</gene>
<dbReference type="SUPFAM" id="SSF53850">
    <property type="entry name" value="Periplasmic binding protein-like II"/>
    <property type="match status" value="1"/>
</dbReference>
<dbReference type="Proteomes" id="UP001597546">
    <property type="component" value="Unassembled WGS sequence"/>
</dbReference>
<dbReference type="InterPro" id="IPR030678">
    <property type="entry name" value="Peptide/Ni-bd"/>
</dbReference>
<proteinExistence type="inferred from homology"/>
<dbReference type="CDD" id="cd00995">
    <property type="entry name" value="PBP2_NikA_DppA_OppA_like"/>
    <property type="match status" value="1"/>
</dbReference>
<evidence type="ECO:0000256" key="4">
    <source>
        <dbReference type="ARBA" id="ARBA00022729"/>
    </source>
</evidence>
<dbReference type="PANTHER" id="PTHR30290">
    <property type="entry name" value="PERIPLASMIC BINDING COMPONENT OF ABC TRANSPORTER"/>
    <property type="match status" value="1"/>
</dbReference>
<keyword evidence="3" id="KW-0813">Transport</keyword>
<comment type="similarity">
    <text evidence="2">Belongs to the bacterial solute-binding protein 5 family.</text>
</comment>
<dbReference type="Gene3D" id="3.40.190.10">
    <property type="entry name" value="Periplasmic binding protein-like II"/>
    <property type="match status" value="1"/>
</dbReference>
<evidence type="ECO:0000313" key="6">
    <source>
        <dbReference type="EMBL" id="MFD2730703.1"/>
    </source>
</evidence>
<dbReference type="PIRSF" id="PIRSF002741">
    <property type="entry name" value="MppA"/>
    <property type="match status" value="1"/>
</dbReference>
<dbReference type="PROSITE" id="PS51257">
    <property type="entry name" value="PROKAR_LIPOPROTEIN"/>
    <property type="match status" value="1"/>
</dbReference>
<reference evidence="7" key="1">
    <citation type="journal article" date="2019" name="Int. J. Syst. Evol. Microbiol.">
        <title>The Global Catalogue of Microorganisms (GCM) 10K type strain sequencing project: providing services to taxonomists for standard genome sequencing and annotation.</title>
        <authorList>
            <consortium name="The Broad Institute Genomics Platform"/>
            <consortium name="The Broad Institute Genome Sequencing Center for Infectious Disease"/>
            <person name="Wu L."/>
            <person name="Ma J."/>
        </authorList>
    </citation>
    <scope>NUCLEOTIDE SEQUENCE [LARGE SCALE GENOMIC DNA]</scope>
    <source>
        <strain evidence="7">KCTC 42456</strain>
    </source>
</reference>
<dbReference type="RefSeq" id="WP_379040492.1">
    <property type="nucleotide sequence ID" value="NZ_JBHSKW010000005.1"/>
</dbReference>
<dbReference type="PANTHER" id="PTHR30290:SF10">
    <property type="entry name" value="PERIPLASMIC OLIGOPEPTIDE-BINDING PROTEIN-RELATED"/>
    <property type="match status" value="1"/>
</dbReference>